<dbReference type="EMBL" id="GBXM01043645">
    <property type="protein sequence ID" value="JAH64932.1"/>
    <property type="molecule type" value="Transcribed_RNA"/>
</dbReference>
<keyword evidence="1" id="KW-0812">Transmembrane</keyword>
<evidence type="ECO:0000256" key="1">
    <source>
        <dbReference type="SAM" id="Phobius"/>
    </source>
</evidence>
<accession>A0A0E9UGN9</accession>
<protein>
    <recommendedName>
        <fullName evidence="4">Secreted protein</fullName>
    </recommendedName>
</protein>
<evidence type="ECO:0008006" key="4">
    <source>
        <dbReference type="Google" id="ProtNLM"/>
    </source>
</evidence>
<evidence type="ECO:0000256" key="2">
    <source>
        <dbReference type="SAM" id="SignalP"/>
    </source>
</evidence>
<feature type="chain" id="PRO_5002433347" description="Secreted protein" evidence="2">
    <location>
        <begin position="25"/>
        <end position="66"/>
    </location>
</feature>
<reference evidence="3" key="1">
    <citation type="submission" date="2014-11" db="EMBL/GenBank/DDBJ databases">
        <authorList>
            <person name="Amaro Gonzalez C."/>
        </authorList>
    </citation>
    <scope>NUCLEOTIDE SEQUENCE</scope>
</reference>
<proteinExistence type="predicted"/>
<dbReference type="AlphaFoldDB" id="A0A0E9UGN9"/>
<evidence type="ECO:0000313" key="3">
    <source>
        <dbReference type="EMBL" id="JAH64932.1"/>
    </source>
</evidence>
<name>A0A0E9UGN9_ANGAN</name>
<sequence length="66" mass="7355">MHFYCHWIEAKLVSWFAMAASVHASFCALSCFSGYVSTTSGSLCKKCVCLNMFSLNWSVVMTTLCL</sequence>
<keyword evidence="2" id="KW-0732">Signal</keyword>
<reference evidence="3" key="2">
    <citation type="journal article" date="2015" name="Fish Shellfish Immunol.">
        <title>Early steps in the European eel (Anguilla anguilla)-Vibrio vulnificus interaction in the gills: Role of the RtxA13 toxin.</title>
        <authorList>
            <person name="Callol A."/>
            <person name="Pajuelo D."/>
            <person name="Ebbesson L."/>
            <person name="Teles M."/>
            <person name="MacKenzie S."/>
            <person name="Amaro C."/>
        </authorList>
    </citation>
    <scope>NUCLEOTIDE SEQUENCE</scope>
</reference>
<keyword evidence="1" id="KW-1133">Transmembrane helix</keyword>
<feature type="transmembrane region" description="Helical" evidence="1">
    <location>
        <begin position="12"/>
        <end position="36"/>
    </location>
</feature>
<organism evidence="3">
    <name type="scientific">Anguilla anguilla</name>
    <name type="common">European freshwater eel</name>
    <name type="synonym">Muraena anguilla</name>
    <dbReference type="NCBI Taxonomy" id="7936"/>
    <lineage>
        <taxon>Eukaryota</taxon>
        <taxon>Metazoa</taxon>
        <taxon>Chordata</taxon>
        <taxon>Craniata</taxon>
        <taxon>Vertebrata</taxon>
        <taxon>Euteleostomi</taxon>
        <taxon>Actinopterygii</taxon>
        <taxon>Neopterygii</taxon>
        <taxon>Teleostei</taxon>
        <taxon>Anguilliformes</taxon>
        <taxon>Anguillidae</taxon>
        <taxon>Anguilla</taxon>
    </lineage>
</organism>
<keyword evidence="1" id="KW-0472">Membrane</keyword>
<feature type="signal peptide" evidence="2">
    <location>
        <begin position="1"/>
        <end position="24"/>
    </location>
</feature>